<feature type="compositionally biased region" description="Basic and acidic residues" evidence="5">
    <location>
        <begin position="753"/>
        <end position="762"/>
    </location>
</feature>
<dbReference type="InterPro" id="IPR004330">
    <property type="entry name" value="FAR1_DNA_bnd_dom"/>
</dbReference>
<evidence type="ECO:0000259" key="7">
    <source>
        <dbReference type="PROSITE" id="PS50966"/>
    </source>
</evidence>
<organism evidence="8 9">
    <name type="scientific">Stylosanthes scabra</name>
    <dbReference type="NCBI Taxonomy" id="79078"/>
    <lineage>
        <taxon>Eukaryota</taxon>
        <taxon>Viridiplantae</taxon>
        <taxon>Streptophyta</taxon>
        <taxon>Embryophyta</taxon>
        <taxon>Tracheophyta</taxon>
        <taxon>Spermatophyta</taxon>
        <taxon>Magnoliopsida</taxon>
        <taxon>eudicotyledons</taxon>
        <taxon>Gunneridae</taxon>
        <taxon>Pentapetalae</taxon>
        <taxon>rosids</taxon>
        <taxon>fabids</taxon>
        <taxon>Fabales</taxon>
        <taxon>Fabaceae</taxon>
        <taxon>Papilionoideae</taxon>
        <taxon>50 kb inversion clade</taxon>
        <taxon>dalbergioids sensu lato</taxon>
        <taxon>Dalbergieae</taxon>
        <taxon>Pterocarpus clade</taxon>
        <taxon>Stylosanthes</taxon>
    </lineage>
</organism>
<feature type="domain" description="SWIM-type" evidence="7">
    <location>
        <begin position="563"/>
        <end position="599"/>
    </location>
</feature>
<keyword evidence="2 4" id="KW-0863">Zinc-finger</keyword>
<keyword evidence="9" id="KW-1185">Reference proteome</keyword>
<accession>A0ABU6ZDD4</accession>
<dbReference type="Proteomes" id="UP001341840">
    <property type="component" value="Unassembled WGS sequence"/>
</dbReference>
<dbReference type="InterPro" id="IPR001878">
    <property type="entry name" value="Znf_CCHC"/>
</dbReference>
<dbReference type="PANTHER" id="PTHR47718">
    <property type="entry name" value="OS01G0519700 PROTEIN"/>
    <property type="match status" value="1"/>
</dbReference>
<dbReference type="PROSITE" id="PS50966">
    <property type="entry name" value="ZF_SWIM"/>
    <property type="match status" value="1"/>
</dbReference>
<proteinExistence type="predicted"/>
<feature type="compositionally biased region" description="Low complexity" evidence="5">
    <location>
        <begin position="786"/>
        <end position="795"/>
    </location>
</feature>
<gene>
    <name evidence="8" type="ORF">PIB30_117461</name>
</gene>
<evidence type="ECO:0000256" key="5">
    <source>
        <dbReference type="SAM" id="MobiDB-lite"/>
    </source>
</evidence>
<evidence type="ECO:0008006" key="10">
    <source>
        <dbReference type="Google" id="ProtNLM"/>
    </source>
</evidence>
<dbReference type="Pfam" id="PF10551">
    <property type="entry name" value="MULE"/>
    <property type="match status" value="1"/>
</dbReference>
<evidence type="ECO:0000259" key="6">
    <source>
        <dbReference type="PROSITE" id="PS50158"/>
    </source>
</evidence>
<evidence type="ECO:0000256" key="3">
    <source>
        <dbReference type="ARBA" id="ARBA00022833"/>
    </source>
</evidence>
<dbReference type="Pfam" id="PF03101">
    <property type="entry name" value="FAR1"/>
    <property type="match status" value="1"/>
</dbReference>
<keyword evidence="3" id="KW-0862">Zinc</keyword>
<dbReference type="PROSITE" id="PS50158">
    <property type="entry name" value="ZF_CCHC"/>
    <property type="match status" value="1"/>
</dbReference>
<evidence type="ECO:0000256" key="4">
    <source>
        <dbReference type="PROSITE-ProRule" id="PRU00047"/>
    </source>
</evidence>
<feature type="compositionally biased region" description="Basic residues" evidence="5">
    <location>
        <begin position="725"/>
        <end position="734"/>
    </location>
</feature>
<comment type="caution">
    <text evidence="8">The sequence shown here is derived from an EMBL/GenBank/DDBJ whole genome shotgun (WGS) entry which is preliminary data.</text>
</comment>
<evidence type="ECO:0000313" key="8">
    <source>
        <dbReference type="EMBL" id="MED6219971.1"/>
    </source>
</evidence>
<evidence type="ECO:0000256" key="1">
    <source>
        <dbReference type="ARBA" id="ARBA00022723"/>
    </source>
</evidence>
<evidence type="ECO:0000313" key="9">
    <source>
        <dbReference type="Proteomes" id="UP001341840"/>
    </source>
</evidence>
<name>A0ABU6ZDD4_9FABA</name>
<keyword evidence="1" id="KW-0479">Metal-binding</keyword>
<dbReference type="InterPro" id="IPR007527">
    <property type="entry name" value="Znf_SWIM"/>
</dbReference>
<protein>
    <recommendedName>
        <fullName evidence="10">Protein FAR1-RELATED SEQUENCE</fullName>
    </recommendedName>
</protein>
<dbReference type="EMBL" id="JASCZI010272081">
    <property type="protein sequence ID" value="MED6219971.1"/>
    <property type="molecule type" value="Genomic_DNA"/>
</dbReference>
<feature type="compositionally biased region" description="Basic residues" evidence="5">
    <location>
        <begin position="704"/>
        <end position="715"/>
    </location>
</feature>
<reference evidence="8 9" key="1">
    <citation type="journal article" date="2023" name="Plants (Basel)">
        <title>Bridging the Gap: Combining Genomics and Transcriptomics Approaches to Understand Stylosanthes scabra, an Orphan Legume from the Brazilian Caatinga.</title>
        <authorList>
            <person name="Ferreira-Neto J.R.C."/>
            <person name="da Silva M.D."/>
            <person name="Binneck E."/>
            <person name="de Melo N.F."/>
            <person name="da Silva R.H."/>
            <person name="de Melo A.L.T.M."/>
            <person name="Pandolfi V."/>
            <person name="Bustamante F.O."/>
            <person name="Brasileiro-Vidal A.C."/>
            <person name="Benko-Iseppon A.M."/>
        </authorList>
    </citation>
    <scope>NUCLEOTIDE SEQUENCE [LARGE SCALE GENOMIC DNA]</scope>
    <source>
        <tissue evidence="8">Leaves</tissue>
    </source>
</reference>
<feature type="compositionally biased region" description="Basic and acidic residues" evidence="5">
    <location>
        <begin position="1"/>
        <end position="15"/>
    </location>
</feature>
<feature type="region of interest" description="Disordered" evidence="5">
    <location>
        <begin position="700"/>
        <end position="807"/>
    </location>
</feature>
<feature type="domain" description="CCHC-type" evidence="6">
    <location>
        <begin position="715"/>
        <end position="731"/>
    </location>
</feature>
<dbReference type="InterPro" id="IPR018289">
    <property type="entry name" value="MULE_transposase_dom"/>
</dbReference>
<dbReference type="InterPro" id="IPR006564">
    <property type="entry name" value="Znf_PMZ"/>
</dbReference>
<feature type="region of interest" description="Disordered" evidence="5">
    <location>
        <begin position="1"/>
        <end position="30"/>
    </location>
</feature>
<evidence type="ECO:0000256" key="2">
    <source>
        <dbReference type="ARBA" id="ARBA00022771"/>
    </source>
</evidence>
<dbReference type="PANTHER" id="PTHR47718:SF15">
    <property type="entry name" value="PROTEIN FAR1-RELATED SEQUENCE 5-LIKE"/>
    <property type="match status" value="1"/>
</dbReference>
<dbReference type="SMART" id="SM00575">
    <property type="entry name" value="ZnF_PMZ"/>
    <property type="match status" value="1"/>
</dbReference>
<sequence>MEDKAMGKNETKDSMDVSPEPSNSQDNVEDCEMNGAKENVSCTCDCGGSSSKCAYVTADDITNQTFETSDAAYNLYVSYARCIGFEVRKGDAAREKGGTLCRRRFFCNKEGKRHEKFISNPDRKREHKALTRTGCEAMLSVYFDTKSSIWRVRRLVEEHNHDLVPQCLVHLIPNHRGMTEAQKAQANTMHDNGLPTSKIMGLMVGQAGGYANIGFTKKDLDNHIGRSRHAKLIGGDANATISYLLGKADVDPMAVAKYSPTSENRLANLFWADGISRADYQCLGDVLAFDTTYKKNKYRKPLVIFSGSNHHCQTCIFGFALVENEKTATYTWLLENFMEITLNKSPNVVITDGDEAMKAAIRKVFPNATHRLCGWHIQQNVTAKIKNKSFAKDFRKCLYVPWHPDEFEDFWVTMLQQYGLEENVWVHQEYEKRKSWACAYLRDKFCAGFRTTSRCEGINNFIKRFVHQRQSLLEVVQGLEHAVRDYRQIELVSQFKSVYEEPVLTTGLKSLELCAANYYTREILAKVKEEIQRVVGLDIVEEENISTLIVLMVKECEGRQRVYRVVYDLNTENMECVCSRWSSEGYPCSHMFCAMKRLGLQKLPESLLLKRWSKDAKKYSDEILVGSTVQDMERAFLMRYGALSVATAWMVFLGAQNGPSFHDTINEVYRLTNALEQKSGLKKQATKSLAQNLVDDPLVVKTKGAPKGRKERGKRKCTECNNAGHSKRNCRARNVKNIPSEGDGSGLQAGSDMAKDNPKEPMDSQETSVMPSAEVDESSTKEGIDLSSSELNNSEEVPKPPFGSHQWLLQVMQQGQYPSFGGTQ</sequence>